<feature type="region of interest" description="Disordered" evidence="8">
    <location>
        <begin position="1278"/>
        <end position="1299"/>
    </location>
</feature>
<dbReference type="GO" id="GO:0003779">
    <property type="term" value="F:actin binding"/>
    <property type="evidence" value="ECO:0007669"/>
    <property type="project" value="TreeGrafter"/>
</dbReference>
<keyword evidence="12" id="KW-1185">Reference proteome</keyword>
<feature type="compositionally biased region" description="Low complexity" evidence="8">
    <location>
        <begin position="642"/>
        <end position="651"/>
    </location>
</feature>
<keyword evidence="4" id="KW-0597">Phosphoprotein</keyword>
<evidence type="ECO:0000256" key="6">
    <source>
        <dbReference type="ARBA" id="ARBA00038161"/>
    </source>
</evidence>
<dbReference type="GO" id="GO:0015629">
    <property type="term" value="C:actin cytoskeleton"/>
    <property type="evidence" value="ECO:0007669"/>
    <property type="project" value="TreeGrafter"/>
</dbReference>
<feature type="region of interest" description="Disordered" evidence="8">
    <location>
        <begin position="120"/>
        <end position="182"/>
    </location>
</feature>
<feature type="compositionally biased region" description="Basic and acidic residues" evidence="8">
    <location>
        <begin position="257"/>
        <end position="266"/>
    </location>
</feature>
<feature type="region of interest" description="Disordered" evidence="8">
    <location>
        <begin position="596"/>
        <end position="657"/>
    </location>
</feature>
<evidence type="ECO:0000259" key="10">
    <source>
        <dbReference type="PROSITE" id="PS50831"/>
    </source>
</evidence>
<gene>
    <name evidence="11" type="ORF">PHYEVI_LOCUS4467</name>
</gene>
<dbReference type="EMBL" id="OU900108">
    <property type="protein sequence ID" value="CAH1167254.1"/>
    <property type="molecule type" value="Genomic_DNA"/>
</dbReference>
<evidence type="ECO:0000256" key="4">
    <source>
        <dbReference type="ARBA" id="ARBA00022553"/>
    </source>
</evidence>
<name>A0A9P0DLL6_PHYSR</name>
<evidence type="ECO:0000256" key="7">
    <source>
        <dbReference type="SAM" id="Coils"/>
    </source>
</evidence>
<reference evidence="11" key="1">
    <citation type="submission" date="2022-01" db="EMBL/GenBank/DDBJ databases">
        <authorList>
            <person name="King R."/>
        </authorList>
    </citation>
    <scope>NUCLEOTIDE SEQUENCE</scope>
</reference>
<sequence>MSTREVTLEGGAPWGFRMHGGVDQHQPLKISRVNPGSKASCKGIREGDVITSVNGRSTKNLTNTEAHAILKNSGNTLTLGLNEDLENSPKRRQYRTVQHQESFQETVKRSTVTTYSSIKTVEKLDSPSDKDNNEQPIEADKDTTITSIGDASIHLPPSDLLVTKRPGSSSSSTPTLTKEDLKTYSSDNALASERSSYTNCTLSPSSHSLFSEDGARTSIAVPPVDETKQIHRVDNMNEGSKRSSRSRKRRQRRRRAHNADNDKPDNEDYTVQSPTELDTKKKNKPVKSRSLDDEDDGVVKIQEVSGDVDGCQEAQAIVSEASESEVEWEETENLDTPPPVLGALSTLTLPLEGCVSEQIATLSPHEEKTLRSFLEGLNLINGPEEAADRVSDKAEDAKERKARKRAELEKYFLPIYQNPRYLEVISEESRESSDRECEPKAGTSGRRDVRKALPNPVVLVDTKLKEHNEENEPVYSNVASTNVEVVYLTSSETESEEQDSDSYVLASEKHSSNEDLSDKTLVDYETDDINNAQNLNDTPTTLNVIEDNKETTLTNEQSTKDNTTINKIEDAKETKVTSRELNNTNNNAMLDERLLNQLTPPPTPDNASPEESLMEPSPINNTDSAVKAAITTKVLTPPPPSRSSSSSRSSSICTIKHNSSTSSMADVMALAKETERFRVVTLREICVNFLLSLPFGREILEELADVSKCIDSYTSSLPSVVLPKLAPNRGLPTNSNSVSCKLSVQSHPGKFPPRKKKQEEITYVKTSFNEGKNVDKSAEKVVIIPVQVEEKLKSDVKDVKLDDTFESKEALRKEYIIPIKTCNERDEEIKTSPTNPVTNQVETTNIIKEERNEKKIVNIHEQYQEDKTSNERIQIIKKYAIPVQREQPKEVIIPITKEIDNSKTNKPKEFVIPIMKEGHTDKKDISVPIRKESLKFLQKSKQTTTESSTPEQQEIKPKEHLIPITRDNDKQTYQNWTKTTPKQKEDKKNTTTKSSRSIQIESEHKEHIIPIKLDTKKETGYHNWTGLRCEEDPKVLLCLSPKQKDQLESTKQIPQEADKLIDLHSKFINRKTPHAQDSRLLTIINEEPNRLPPQESRLAAKDLMEWLSLARCKSTSLVDLTENNPRSAPDAPRRPSLPQDIFEKQMLYIREKEREIERQLQSLEEEKLLLGARMEPSRPFRADDYCYSRRGDFAETKKRPASMPAMPTEFFRQQMYEEYLGKFAEREERKQHKIIKVTSSKDLSQESALADRREIVHPVQIEEEFMDKVMEMRKGGKLEETKDNNNNNDGNKKEVVDEPPVLVIDGETLKDTKELPKHLQEFVGADGIWSPGQKIDLSPQEKDKHFFGNRDESIPPVWTPKSANSSPVAERKEFRPVNFQSPTLSRRNRTASENQPPRRNPDYSSDTGSASSVLDRRLPASRSTPATGFYDFSRLPKAQNPTITLLQKAREGQLPKGASYIEHDPRHFRPKDDRPPIAGPGEILYQIKNEYTSESDNERPRKMTDLSQRKFEGIGPVTKDGIPLVLRSDVKDQNQSKWYKRMYDTIHKQPQHNDEYVTIRYKQKRAQYPYTSGYLSEPEPGSYDSDFTDYKYQTLDRRRPLPQDRSLDYVNSTTMPRTIVNRSSSSDIHKQQDYLRGPGKIENYVPGRSSIAEKETKQWWDEVMDIFDGHLEQQKQIPHSHPKSFINQCLKDGYESDSTLVFRRKEETVQRISPKEQREAYKVIQKGGDVPLRGLRKPAPEKPKETDFVEFFPISPTLTRIRLRKNLRPQREIVCYPVTVHHENAFSSFKKKIPAPPPAPPPSPPKRKSSRNNPTLRLVSSMKAKPVKSPLCKRHETCFAPTSDKINCLKDKIACRLSPTGSRKQPNTKIKVVKKVTASPEMKNKISSTLMTSKDAKSSSRRIESKTNILQSMNRGKKSSSVESLKTFGSEKKKFEIDLRSPKLVKSPDLVSPTEVKKAALNLPYCKKPASKSPKTKPIKSPVSTKKTKPVPKLKTKSTKEQINDEIKKEVTSISVLNDIRKQKQAMETNQFFQHLFLRDLPSPTPSNSSRSSWLLEKTNLLHRRRSSFPEPSIGAMRVYLKHTRPVSDSKFISLDLANVRSRSASPKPTQFEDKMKRSSSLPAKLIFSQTSRPVSPVVQHRKLVSPPLCRSPSCRRIMQYKNAPCKFKELNQFYSEIEKVGQLEKTFSVKPRKKQEAEIIDFDRWREVRSRERAEEQLEYLYDSIKKEEKDKGFVYIPKDVTKYKWRKDRDIGLKFKEKSVEDIKEEFERIQEYTKRELEISKDTYKPLWRGFSVANIASSISDRRSHSEGRVQTIRQRLIESEKLLNRGIGSRIWSSLSMEQINLLKDQLAKIYSKEDYSIEVPKEKIKTTVPKLTVRRNSDSSDHIYKKISDISENEKKAISYSLCKEAVDKITKNRKENKLALPIMIGKEVLGAVAAASIKKEEPKKPLIKTNALSTPKALISETESGSTDESTKTVVCAEDIKKKVEYFETVKDKEMYIPTVYKPADDSPEEETPHIPQSKSCQSLKDYFGEKELMKFATIPLSATRKQKFSPKKPELRSIDISPIRSEISDESRSISPYSITKPPSSTGEVSRLRNKFEYIEDIYGSRTLKRSRSESDLNSVYNAGQVDSIKRKFEYPGRGRSRTRRGGVVSPMSLRAEDRFMPHINIISKIASLYSRGSARANLKRQRSAEELAEILGCPVGEVDKLRGKFDSLEDVSLMGQMYTSSPNIRELKDIAPYLTGDWVAHKYPKFEDNARSLSSPEQSPASRDVSSLRRDASRPKSASPSPSKRSPSILKSRSAADFCGNRAKHGPIEARYRNGWSVCSKPTVSFKGVVFRLKK</sequence>
<dbReference type="PROSITE" id="PS50106">
    <property type="entry name" value="PDZ"/>
    <property type="match status" value="1"/>
</dbReference>
<dbReference type="Proteomes" id="UP001153712">
    <property type="component" value="Chromosome 15"/>
</dbReference>
<feature type="compositionally biased region" description="Polar residues" evidence="8">
    <location>
        <begin position="191"/>
        <end position="209"/>
    </location>
</feature>
<feature type="region of interest" description="Disordered" evidence="8">
    <location>
        <begin position="191"/>
        <end position="210"/>
    </location>
</feature>
<feature type="compositionally biased region" description="Basic and acidic residues" evidence="8">
    <location>
        <begin position="953"/>
        <end position="970"/>
    </location>
</feature>
<dbReference type="PANTHER" id="PTHR24217:SF0">
    <property type="entry name" value="PDZ DOMAIN-CONTAINING PROTEIN"/>
    <property type="match status" value="1"/>
</dbReference>
<feature type="region of interest" description="Disordered" evidence="8">
    <location>
        <begin position="1789"/>
        <end position="1813"/>
    </location>
</feature>
<feature type="region of interest" description="Disordered" evidence="8">
    <location>
        <begin position="490"/>
        <end position="514"/>
    </location>
</feature>
<feature type="compositionally biased region" description="Basic residues" evidence="8">
    <location>
        <begin position="1986"/>
        <end position="1997"/>
    </location>
</feature>
<feature type="compositionally biased region" description="Basic and acidic residues" evidence="8">
    <location>
        <begin position="225"/>
        <end position="241"/>
    </location>
</feature>
<feature type="coiled-coil region" evidence="7">
    <location>
        <begin position="1146"/>
        <end position="1173"/>
    </location>
</feature>
<dbReference type="SUPFAM" id="SSF50156">
    <property type="entry name" value="PDZ domain-like"/>
    <property type="match status" value="1"/>
</dbReference>
<feature type="region of interest" description="Disordered" evidence="8">
    <location>
        <begin position="319"/>
        <end position="339"/>
    </location>
</feature>
<feature type="compositionally biased region" description="Pro residues" evidence="8">
    <location>
        <begin position="1794"/>
        <end position="1804"/>
    </location>
</feature>
<dbReference type="InterPro" id="IPR001478">
    <property type="entry name" value="PDZ"/>
</dbReference>
<dbReference type="InterPro" id="IPR003127">
    <property type="entry name" value="SoHo_dom"/>
</dbReference>
<feature type="compositionally biased region" description="Basic and acidic residues" evidence="8">
    <location>
        <begin position="1461"/>
        <end position="1475"/>
    </location>
</feature>
<dbReference type="GO" id="GO:0032233">
    <property type="term" value="P:positive regulation of actin filament bundle assembly"/>
    <property type="evidence" value="ECO:0007669"/>
    <property type="project" value="TreeGrafter"/>
</dbReference>
<evidence type="ECO:0000256" key="1">
    <source>
        <dbReference type="ARBA" id="ARBA00004282"/>
    </source>
</evidence>
<feature type="region of interest" description="Disordered" evidence="8">
    <location>
        <begin position="1967"/>
        <end position="2001"/>
    </location>
</feature>
<feature type="domain" description="SoHo" evidence="10">
    <location>
        <begin position="1505"/>
        <end position="1568"/>
    </location>
</feature>
<comment type="subcellular location">
    <subcellularLocation>
        <location evidence="1">Cell junction</location>
    </subcellularLocation>
    <subcellularLocation>
        <location evidence="2">Cytoplasm</location>
    </subcellularLocation>
</comment>
<dbReference type="GO" id="GO:0030018">
    <property type="term" value="C:Z disc"/>
    <property type="evidence" value="ECO:0007669"/>
    <property type="project" value="TreeGrafter"/>
</dbReference>
<dbReference type="CDD" id="cd06753">
    <property type="entry name" value="PDZ_PDLIM-like"/>
    <property type="match status" value="1"/>
</dbReference>
<dbReference type="InterPro" id="IPR051976">
    <property type="entry name" value="Synaptopodin_domain"/>
</dbReference>
<feature type="region of interest" description="Disordered" evidence="8">
    <location>
        <begin position="427"/>
        <end position="450"/>
    </location>
</feature>
<dbReference type="InterPro" id="IPR036034">
    <property type="entry name" value="PDZ_sf"/>
</dbReference>
<dbReference type="PANTHER" id="PTHR24217">
    <property type="entry name" value="PUTATIVE-RELATED"/>
    <property type="match status" value="1"/>
</dbReference>
<feature type="region of interest" description="Disordered" evidence="8">
    <location>
        <begin position="1456"/>
        <end position="1478"/>
    </location>
</feature>
<dbReference type="GO" id="GO:0005634">
    <property type="term" value="C:nucleus"/>
    <property type="evidence" value="ECO:0007669"/>
    <property type="project" value="TreeGrafter"/>
</dbReference>
<feature type="region of interest" description="Disordered" evidence="8">
    <location>
        <begin position="2762"/>
        <end position="2814"/>
    </location>
</feature>
<keyword evidence="7" id="KW-0175">Coiled coil</keyword>
<feature type="compositionally biased region" description="Polar residues" evidence="8">
    <location>
        <begin position="1378"/>
        <end position="1412"/>
    </location>
</feature>
<dbReference type="GO" id="GO:0070161">
    <property type="term" value="C:anchoring junction"/>
    <property type="evidence" value="ECO:0007669"/>
    <property type="project" value="UniProtKB-SubCell"/>
</dbReference>
<feature type="compositionally biased region" description="Low complexity" evidence="8">
    <location>
        <begin position="2788"/>
        <end position="2806"/>
    </location>
</feature>
<feature type="compositionally biased region" description="Basic and acidic residues" evidence="8">
    <location>
        <begin position="1339"/>
        <end position="1353"/>
    </location>
</feature>
<evidence type="ECO:0000313" key="12">
    <source>
        <dbReference type="Proteomes" id="UP001153712"/>
    </source>
</evidence>
<keyword evidence="5" id="KW-0965">Cell junction</keyword>
<evidence type="ECO:0000313" key="11">
    <source>
        <dbReference type="EMBL" id="CAH1167254.1"/>
    </source>
</evidence>
<organism evidence="11 12">
    <name type="scientific">Phyllotreta striolata</name>
    <name type="common">Striped flea beetle</name>
    <name type="synonym">Crioceris striolata</name>
    <dbReference type="NCBI Taxonomy" id="444603"/>
    <lineage>
        <taxon>Eukaryota</taxon>
        <taxon>Metazoa</taxon>
        <taxon>Ecdysozoa</taxon>
        <taxon>Arthropoda</taxon>
        <taxon>Hexapoda</taxon>
        <taxon>Insecta</taxon>
        <taxon>Pterygota</taxon>
        <taxon>Neoptera</taxon>
        <taxon>Endopterygota</taxon>
        <taxon>Coleoptera</taxon>
        <taxon>Polyphaga</taxon>
        <taxon>Cucujiformia</taxon>
        <taxon>Chrysomeloidea</taxon>
        <taxon>Chrysomelidae</taxon>
        <taxon>Galerucinae</taxon>
        <taxon>Alticini</taxon>
        <taxon>Phyllotreta</taxon>
    </lineage>
</organism>
<evidence type="ECO:0000256" key="5">
    <source>
        <dbReference type="ARBA" id="ARBA00022949"/>
    </source>
</evidence>
<dbReference type="Gene3D" id="2.30.42.10">
    <property type="match status" value="1"/>
</dbReference>
<evidence type="ECO:0000256" key="3">
    <source>
        <dbReference type="ARBA" id="ARBA00022490"/>
    </source>
</evidence>
<dbReference type="SMART" id="SM00228">
    <property type="entry name" value="PDZ"/>
    <property type="match status" value="1"/>
</dbReference>
<accession>A0A9P0DLL6</accession>
<feature type="compositionally biased region" description="Basic and acidic residues" evidence="8">
    <location>
        <begin position="120"/>
        <end position="143"/>
    </location>
</feature>
<dbReference type="FunFam" id="2.30.42.10:FF:000055">
    <property type="entry name" value="PDZ and LIM domain protein 3"/>
    <property type="match status" value="1"/>
</dbReference>
<comment type="similarity">
    <text evidence="6">Belongs to the synaptopodin family.</text>
</comment>
<keyword evidence="3" id="KW-0963">Cytoplasm</keyword>
<feature type="compositionally biased region" description="Polar residues" evidence="8">
    <location>
        <begin position="2764"/>
        <end position="2778"/>
    </location>
</feature>
<feature type="compositionally biased region" description="Polar residues" evidence="8">
    <location>
        <begin position="971"/>
        <end position="980"/>
    </location>
</feature>
<dbReference type="OrthoDB" id="19092at2759"/>
<feature type="region of interest" description="Disordered" evidence="8">
    <location>
        <begin position="937"/>
        <end position="999"/>
    </location>
</feature>
<evidence type="ECO:0000256" key="2">
    <source>
        <dbReference type="ARBA" id="ARBA00004496"/>
    </source>
</evidence>
<protein>
    <submittedName>
        <fullName evidence="11">Uncharacterized protein</fullName>
    </submittedName>
</protein>
<feature type="compositionally biased region" description="Basic residues" evidence="8">
    <location>
        <begin position="242"/>
        <end position="256"/>
    </location>
</feature>
<feature type="compositionally biased region" description="Low complexity" evidence="8">
    <location>
        <begin position="939"/>
        <end position="952"/>
    </location>
</feature>
<feature type="compositionally biased region" description="Acidic residues" evidence="8">
    <location>
        <begin position="322"/>
        <end position="333"/>
    </location>
</feature>
<feature type="domain" description="PDZ" evidence="9">
    <location>
        <begin position="11"/>
        <end position="85"/>
    </location>
</feature>
<evidence type="ECO:0000259" key="9">
    <source>
        <dbReference type="PROSITE" id="PS50106"/>
    </source>
</evidence>
<feature type="region of interest" description="Disordered" evidence="8">
    <location>
        <begin position="220"/>
        <end position="297"/>
    </location>
</feature>
<dbReference type="Pfam" id="PF00595">
    <property type="entry name" value="PDZ"/>
    <property type="match status" value="1"/>
</dbReference>
<proteinExistence type="inferred from homology"/>
<dbReference type="PROSITE" id="PS50831">
    <property type="entry name" value="SOHO"/>
    <property type="match status" value="1"/>
</dbReference>
<evidence type="ECO:0000256" key="8">
    <source>
        <dbReference type="SAM" id="MobiDB-lite"/>
    </source>
</evidence>
<feature type="region of interest" description="Disordered" evidence="8">
    <location>
        <begin position="1328"/>
        <end position="1437"/>
    </location>
</feature>